<dbReference type="CDD" id="cd10551">
    <property type="entry name" value="PsrB"/>
    <property type="match status" value="1"/>
</dbReference>
<dbReference type="Gene3D" id="3.40.228.10">
    <property type="entry name" value="Dimethylsulfoxide Reductase, domain 2"/>
    <property type="match status" value="1"/>
</dbReference>
<proteinExistence type="predicted"/>
<feature type="domain" description="4Fe-4S ferredoxin-type" evidence="1">
    <location>
        <begin position="866"/>
        <end position="895"/>
    </location>
</feature>
<dbReference type="InterPro" id="IPR030948">
    <property type="entry name" value="TAT_var_transloc_signal_dom"/>
</dbReference>
<sequence length="1041" mass="113965">MEQKKYWKGLEELHNTTSHQETVKNEFREDLPFEESESFLGASTPRRDFLKYLGFTTAAATIAASCDIPVKKAIPYVNKPEDITPGVPNYYASAYTVDGEYVPLVVKTREGRPIKVEGNEMSAITKGSTTARVQASVLSLYDVARLRFPGINNKNKETELAKRIQELQYAELDKQIAAAISGKSVALLTSTIISPSTKKLIGEFLAKYPGSRHVTYDAVSYSGMLLANEASYGKRAIPSYHFENAKVVVSLGADFLGTWLNPSEFSVQYGEGRKINPKNPEMSKHIHFESMMSLTGANADERFTHRPSEAGVVAQALLAALGGAVSAPAIANTRLKEGIAKAAKAIQANPGKSLVVSGSNDVNVQILVNAINNLAGSNGSTIDWASTVNYKQGIDADMQQLVSDLNAGSIGALIVYGVNPAYDYFDAEKFKAGVAKAGVSISFNDRYDETTELCKYILPDHHYLESWGDAEPKSGYYGFIQPTIAPLFKTRAFQDALLTWSGNTTAWVDYLKNEWITRLGSQAAWDKALQDGIIEPATAPAIGGASFAADVAAAASKIGAPKASGLELVVYEKVAIGNGKEANNPWLQEMPDPITRSTWDNYACVSNKLAKTFNMELGDDYEINAEKKVLKITAKGKTVELPLLIVPGIQEDTIAIAVGYGRGKKEFIGKAAGEVGANAYPFVSFNGQTFDYFVSEAKAEATGAKYAVGLTQTHNSYEGRPIIKETTLEEFIKNPKEVNHDRQHLFEAYTKEGNMSGDFRNDATLYTGGTKFEYPGIKWGMSIDLNSCFGCGACVVACTAENNVSVVGKEQVVLAHEMHWLRIDRYFAGDENNPEVVFQPMLCQHCDNAPCENVCPVAATNHSSEGINQMAYNRCIGTRYCANNCPYKVRRFNWRDWNGADSFEGNLHDTADMNDALTRMVLNPDVVVRSRGTMEKCSFCVQRLQDAKLHAKKEGRPMRDGEAKTACQQACSTGAIVFGNVNDKDSRISKVRNEEQTDRLYYVLEETHVLPSINYLAKIRNKDAAPVAAGHGAKAEEKAHH</sequence>
<feature type="domain" description="4Fe-4S ferredoxin-type" evidence="1">
    <location>
        <begin position="779"/>
        <end position="809"/>
    </location>
</feature>
<dbReference type="NCBIfam" id="TIGR04519">
    <property type="entry name" value="MoCo_extend_TAT"/>
    <property type="match status" value="1"/>
</dbReference>
<evidence type="ECO:0000313" key="2">
    <source>
        <dbReference type="EMBL" id="WZN43746.1"/>
    </source>
</evidence>
<name>A0ABZ2YVG8_9BACT</name>
<dbReference type="Gene3D" id="3.40.50.740">
    <property type="match status" value="1"/>
</dbReference>
<dbReference type="SUPFAM" id="SSF53706">
    <property type="entry name" value="Formate dehydrogenase/DMSO reductase, domains 1-3"/>
    <property type="match status" value="1"/>
</dbReference>
<keyword evidence="3" id="KW-1185">Reference proteome</keyword>
<dbReference type="RefSeq" id="WP_341838543.1">
    <property type="nucleotide sequence ID" value="NZ_CP149822.1"/>
</dbReference>
<dbReference type="InterPro" id="IPR017896">
    <property type="entry name" value="4Fe4S_Fe-S-bd"/>
</dbReference>
<evidence type="ECO:0000259" key="1">
    <source>
        <dbReference type="PROSITE" id="PS51379"/>
    </source>
</evidence>
<accession>A0ABZ2YVG8</accession>
<gene>
    <name evidence="2" type="ORF">WJU16_11985</name>
</gene>
<dbReference type="CDD" id="cd02784">
    <property type="entry name" value="MopB_CT_PHLH"/>
    <property type="match status" value="1"/>
</dbReference>
<reference evidence="3" key="1">
    <citation type="submission" date="2024-03" db="EMBL/GenBank/DDBJ databases">
        <title>Chitinophaga horti sp. nov., isolated from garden soil.</title>
        <authorList>
            <person name="Lee D.S."/>
            <person name="Han D.M."/>
            <person name="Baek J.H."/>
            <person name="Choi D.G."/>
            <person name="Jeon J.H."/>
            <person name="Jeon C.O."/>
        </authorList>
    </citation>
    <scope>NUCLEOTIDE SEQUENCE [LARGE SCALE GENOMIC DNA]</scope>
    <source>
        <strain evidence="3">GPA1</strain>
    </source>
</reference>
<dbReference type="Gene3D" id="3.30.70.20">
    <property type="match status" value="2"/>
</dbReference>
<dbReference type="Gene3D" id="3.30.2070.10">
    <property type="entry name" value="Formate dehydrogenase/DMSO reductase"/>
    <property type="match status" value="1"/>
</dbReference>
<protein>
    <submittedName>
        <fullName evidence="2">TAT-variant-translocated molybdopterin oxidoreductase</fullName>
    </submittedName>
</protein>
<dbReference type="Proteomes" id="UP001485459">
    <property type="component" value="Chromosome"/>
</dbReference>
<dbReference type="PANTHER" id="PTHR42783">
    <property type="entry name" value="GLUTAMATE SYNTHASE [NADPH] SMALL CHAIN"/>
    <property type="match status" value="1"/>
</dbReference>
<feature type="domain" description="4Fe-4S ferredoxin-type" evidence="1">
    <location>
        <begin position="834"/>
        <end position="865"/>
    </location>
</feature>
<evidence type="ECO:0000313" key="3">
    <source>
        <dbReference type="Proteomes" id="UP001485459"/>
    </source>
</evidence>
<dbReference type="Pfam" id="PF13247">
    <property type="entry name" value="Fer4_11"/>
    <property type="match status" value="1"/>
</dbReference>
<dbReference type="PROSITE" id="PS51379">
    <property type="entry name" value="4FE4S_FER_2"/>
    <property type="match status" value="3"/>
</dbReference>
<organism evidence="2 3">
    <name type="scientific">Chitinophaga pollutisoli</name>
    <dbReference type="NCBI Taxonomy" id="3133966"/>
    <lineage>
        <taxon>Bacteria</taxon>
        <taxon>Pseudomonadati</taxon>
        <taxon>Bacteroidota</taxon>
        <taxon>Chitinophagia</taxon>
        <taxon>Chitinophagales</taxon>
        <taxon>Chitinophagaceae</taxon>
        <taxon>Chitinophaga</taxon>
    </lineage>
</organism>
<dbReference type="EMBL" id="CP149822">
    <property type="protein sequence ID" value="WZN43746.1"/>
    <property type="molecule type" value="Genomic_DNA"/>
</dbReference>
<dbReference type="PANTHER" id="PTHR42783:SF3">
    <property type="entry name" value="GLUTAMATE SYNTHASE [NADPH] SMALL CHAIN-RELATED"/>
    <property type="match status" value="1"/>
</dbReference>
<dbReference type="SUPFAM" id="SSF54862">
    <property type="entry name" value="4Fe-4S ferredoxins"/>
    <property type="match status" value="1"/>
</dbReference>